<keyword evidence="5 10" id="KW-0460">Magnesium</keyword>
<evidence type="ECO:0000313" key="12">
    <source>
        <dbReference type="EMBL" id="KYG26668.1"/>
    </source>
</evidence>
<evidence type="ECO:0000256" key="3">
    <source>
        <dbReference type="ARBA" id="ARBA00022741"/>
    </source>
</evidence>
<evidence type="ECO:0000313" key="13">
    <source>
        <dbReference type="Proteomes" id="UP000075806"/>
    </source>
</evidence>
<evidence type="ECO:0000259" key="11">
    <source>
        <dbReference type="Pfam" id="PF01931"/>
    </source>
</evidence>
<name>A0A161P7N7_9BACI</name>
<feature type="binding site" evidence="10">
    <location>
        <position position="33"/>
    </location>
    <ligand>
        <name>Mg(2+)</name>
        <dbReference type="ChEBI" id="CHEBI:18420"/>
    </ligand>
</feature>
<evidence type="ECO:0000256" key="9">
    <source>
        <dbReference type="ARBA" id="ARBA00048781"/>
    </source>
</evidence>
<dbReference type="GO" id="GO:0046872">
    <property type="term" value="F:metal ion binding"/>
    <property type="evidence" value="ECO:0007669"/>
    <property type="project" value="UniProtKB-KW"/>
</dbReference>
<protein>
    <recommendedName>
        <fullName evidence="10">Probable inosine/xanthosine triphosphatase</fullName>
        <shortName evidence="10">ITPase/XTPase</shortName>
        <ecNumber evidence="10">3.6.1.73</ecNumber>
    </recommendedName>
    <alternativeName>
        <fullName evidence="10">Non-canonical purine NTP phosphatase</fullName>
    </alternativeName>
    <alternativeName>
        <fullName evidence="10">Non-standard purine NTP phosphatase</fullName>
    </alternativeName>
    <alternativeName>
        <fullName evidence="10">Nucleoside-triphosphate phosphatase</fullName>
        <shortName evidence="10">NTPase</shortName>
    </alternativeName>
</protein>
<dbReference type="PANTHER" id="PTHR34699:SF2">
    <property type="entry name" value="NON-CANONICAL PURINE NTP PHOSPHATASE_PRRC1 DOMAIN-CONTAINING PROTEIN"/>
    <property type="match status" value="1"/>
</dbReference>
<dbReference type="GO" id="GO:0103023">
    <property type="term" value="F:ITPase activity"/>
    <property type="evidence" value="ECO:0007669"/>
    <property type="project" value="UniProtKB-EC"/>
</dbReference>
<comment type="catalytic activity">
    <reaction evidence="9 10">
        <text>XTP + H2O = XDP + phosphate + H(+)</text>
        <dbReference type="Rhea" id="RHEA:28406"/>
        <dbReference type="ChEBI" id="CHEBI:15377"/>
        <dbReference type="ChEBI" id="CHEBI:15378"/>
        <dbReference type="ChEBI" id="CHEBI:43474"/>
        <dbReference type="ChEBI" id="CHEBI:59884"/>
        <dbReference type="ChEBI" id="CHEBI:61314"/>
        <dbReference type="EC" id="3.6.1.73"/>
    </reaction>
</comment>
<dbReference type="EC" id="3.6.1.73" evidence="10"/>
<keyword evidence="4 10" id="KW-0378">Hydrolase</keyword>
<dbReference type="Pfam" id="PF01931">
    <property type="entry name" value="NTPase_I-T"/>
    <property type="match status" value="1"/>
</dbReference>
<dbReference type="PANTHER" id="PTHR34699">
    <property type="match status" value="1"/>
</dbReference>
<organism evidence="12 13">
    <name type="scientific">Alkalihalobacillus trypoxylicola</name>
    <dbReference type="NCBI Taxonomy" id="519424"/>
    <lineage>
        <taxon>Bacteria</taxon>
        <taxon>Bacillati</taxon>
        <taxon>Bacillota</taxon>
        <taxon>Bacilli</taxon>
        <taxon>Bacillales</taxon>
        <taxon>Bacillaceae</taxon>
        <taxon>Alkalihalobacillus</taxon>
    </lineage>
</organism>
<dbReference type="Proteomes" id="UP000075806">
    <property type="component" value="Unassembled WGS sequence"/>
</dbReference>
<comment type="function">
    <text evidence="10">Phosphatase that hydrolyzes non-canonical purine nucleotides such as XTP and ITP to their respective diphosphate derivatives. Probably excludes non-canonical purines from DNA/RNA precursor pool, thus preventing their incorporation into DNA/RNA and avoiding chromosomal lesions.</text>
</comment>
<comment type="cofactor">
    <cofactor evidence="10">
        <name>Mg(2+)</name>
        <dbReference type="ChEBI" id="CHEBI:18420"/>
    </cofactor>
    <cofactor evidence="10">
        <name>Mn(2+)</name>
        <dbReference type="ChEBI" id="CHEBI:29035"/>
    </cofactor>
    <text evidence="10">Binds 1 divalent metal cation per subunit; can use either Mg(2+) or Mn(2+).</text>
</comment>
<reference evidence="12" key="1">
    <citation type="submission" date="2016-02" db="EMBL/GenBank/DDBJ databases">
        <title>Genome sequence of Bacillus trypoxylicola KCTC 13244(T).</title>
        <authorList>
            <person name="Jeong H."/>
            <person name="Park S.-H."/>
            <person name="Choi S.-K."/>
        </authorList>
    </citation>
    <scope>NUCLEOTIDE SEQUENCE [LARGE SCALE GENOMIC DNA]</scope>
    <source>
        <strain evidence="12">KCTC 13244</strain>
    </source>
</reference>
<comment type="caution">
    <text evidence="10">Lacks conserved residue(s) required for the propagation of feature annotation.</text>
</comment>
<sequence>MKVAIGTKNPAKVHAIQELFIKDKVIIESVEVESGVSAQPFSDEETAEGAVNRAKAALHQTKAQLAFGLEGGVTETDGGLMLCNWGALVTEDEQVWLASGAKIALPFDLAEQLRRGLELGEVMGDYANDIDVSKKEGAIGILTGGRISRKKMFLHIAELLYGQYLFQHSQWKH</sequence>
<evidence type="ECO:0000256" key="8">
    <source>
        <dbReference type="ARBA" id="ARBA00048174"/>
    </source>
</evidence>
<keyword evidence="6 10" id="KW-0546">Nucleotide metabolism</keyword>
<keyword evidence="2 10" id="KW-0479">Metal-binding</keyword>
<evidence type="ECO:0000256" key="7">
    <source>
        <dbReference type="ARBA" id="ARBA00023211"/>
    </source>
</evidence>
<comment type="cofactor">
    <cofactor evidence="1">
        <name>Mn(2+)</name>
        <dbReference type="ChEBI" id="CHEBI:29035"/>
    </cofactor>
</comment>
<dbReference type="NCBIfam" id="NF002850">
    <property type="entry name" value="PRK03114.1"/>
    <property type="match status" value="1"/>
</dbReference>
<dbReference type="InterPro" id="IPR050299">
    <property type="entry name" value="YjjX_NTPase"/>
</dbReference>
<evidence type="ECO:0000256" key="1">
    <source>
        <dbReference type="ARBA" id="ARBA00001936"/>
    </source>
</evidence>
<comment type="catalytic activity">
    <reaction evidence="8 10">
        <text>ITP + H2O = IDP + phosphate + H(+)</text>
        <dbReference type="Rhea" id="RHEA:28330"/>
        <dbReference type="ChEBI" id="CHEBI:15377"/>
        <dbReference type="ChEBI" id="CHEBI:15378"/>
        <dbReference type="ChEBI" id="CHEBI:43474"/>
        <dbReference type="ChEBI" id="CHEBI:58280"/>
        <dbReference type="ChEBI" id="CHEBI:61402"/>
        <dbReference type="EC" id="3.6.1.73"/>
    </reaction>
</comment>
<evidence type="ECO:0000256" key="2">
    <source>
        <dbReference type="ARBA" id="ARBA00022723"/>
    </source>
</evidence>
<dbReference type="OrthoDB" id="164951at2"/>
<dbReference type="InterPro" id="IPR002786">
    <property type="entry name" value="Non_canon_purine_NTPase"/>
</dbReference>
<keyword evidence="3 10" id="KW-0547">Nucleotide-binding</keyword>
<keyword evidence="13" id="KW-1185">Reference proteome</keyword>
<evidence type="ECO:0000256" key="10">
    <source>
        <dbReference type="HAMAP-Rule" id="MF_00648"/>
    </source>
</evidence>
<dbReference type="EMBL" id="LTAO01000038">
    <property type="protein sequence ID" value="KYG26668.1"/>
    <property type="molecule type" value="Genomic_DNA"/>
</dbReference>
<evidence type="ECO:0000256" key="4">
    <source>
        <dbReference type="ARBA" id="ARBA00022801"/>
    </source>
</evidence>
<dbReference type="GO" id="GO:0000166">
    <property type="term" value="F:nucleotide binding"/>
    <property type="evidence" value="ECO:0007669"/>
    <property type="project" value="UniProtKB-KW"/>
</dbReference>
<dbReference type="InterPro" id="IPR026533">
    <property type="entry name" value="NTPase/PRRC1"/>
</dbReference>
<dbReference type="STRING" id="519424.AZF04_12750"/>
<dbReference type="Gene3D" id="3.90.950.10">
    <property type="match status" value="1"/>
</dbReference>
<evidence type="ECO:0000256" key="6">
    <source>
        <dbReference type="ARBA" id="ARBA00023080"/>
    </source>
</evidence>
<dbReference type="GO" id="GO:0009117">
    <property type="term" value="P:nucleotide metabolic process"/>
    <property type="evidence" value="ECO:0007669"/>
    <property type="project" value="UniProtKB-KW"/>
</dbReference>
<dbReference type="SUPFAM" id="SSF52972">
    <property type="entry name" value="ITPase-like"/>
    <property type="match status" value="1"/>
</dbReference>
<gene>
    <name evidence="12" type="primary">yjjX</name>
    <name evidence="12" type="ORF">AZF04_12750</name>
</gene>
<comment type="subunit">
    <text evidence="10">Homodimer.</text>
</comment>
<accession>A0A161P7N7</accession>
<evidence type="ECO:0000256" key="5">
    <source>
        <dbReference type="ARBA" id="ARBA00022842"/>
    </source>
</evidence>
<feature type="domain" description="Non-canonical purine NTP phosphatase/PRRC1" evidence="11">
    <location>
        <begin position="6"/>
        <end position="154"/>
    </location>
</feature>
<proteinExistence type="inferred from homology"/>
<comment type="caution">
    <text evidence="12">The sequence shown here is derived from an EMBL/GenBank/DDBJ whole genome shotgun (WGS) entry which is preliminary data.</text>
</comment>
<dbReference type="InterPro" id="IPR029001">
    <property type="entry name" value="ITPase-like_fam"/>
</dbReference>
<comment type="similarity">
    <text evidence="10">Belongs to the YjjX NTPase family.</text>
</comment>
<dbReference type="HAMAP" id="MF_00648">
    <property type="entry name" value="Non_canon_purine_NTPase_YjjX"/>
    <property type="match status" value="1"/>
</dbReference>
<keyword evidence="7 10" id="KW-0464">Manganese</keyword>
<dbReference type="AlphaFoldDB" id="A0A161P7N7"/>